<proteinExistence type="predicted"/>
<dbReference type="PANTHER" id="PTHR36040">
    <property type="entry name" value="OS04G0188500 PROTEIN"/>
    <property type="match status" value="1"/>
</dbReference>
<protein>
    <submittedName>
        <fullName evidence="3">Uncharacterized protein</fullName>
    </submittedName>
</protein>
<feature type="chain" id="PRO_5043015973" evidence="2">
    <location>
        <begin position="26"/>
        <end position="141"/>
    </location>
</feature>
<evidence type="ECO:0000256" key="2">
    <source>
        <dbReference type="SAM" id="SignalP"/>
    </source>
</evidence>
<sequence>MDQTSGRTRILGFALALMIVSSCMAANGRTLNTAVYNEQQLGQVLAESAKNILTSRYPPSDKNGAVTMDQTSGRTRILGFALALMIVSSCMAANGRTLNAAAYNEQQFSRALAESAENILTSGYPPSDKNRHGYNPGGGKK</sequence>
<evidence type="ECO:0000313" key="4">
    <source>
        <dbReference type="Proteomes" id="UP001428341"/>
    </source>
</evidence>
<dbReference type="PROSITE" id="PS51257">
    <property type="entry name" value="PROKAR_LIPOPROTEIN"/>
    <property type="match status" value="1"/>
</dbReference>
<evidence type="ECO:0000313" key="3">
    <source>
        <dbReference type="EMBL" id="KAK9175823.1"/>
    </source>
</evidence>
<dbReference type="Proteomes" id="UP001428341">
    <property type="component" value="Unassembled WGS sequence"/>
</dbReference>
<dbReference type="EMBL" id="JBCGBO010000025">
    <property type="protein sequence ID" value="KAK9175823.1"/>
    <property type="molecule type" value="Genomic_DNA"/>
</dbReference>
<feature type="signal peptide" evidence="2">
    <location>
        <begin position="1"/>
        <end position="25"/>
    </location>
</feature>
<name>A0AAP0LI90_9ROSI</name>
<dbReference type="PANTHER" id="PTHR36040:SF5">
    <property type="entry name" value="TRANSMEMBRANE PROTEIN"/>
    <property type="match status" value="1"/>
</dbReference>
<keyword evidence="4" id="KW-1185">Reference proteome</keyword>
<comment type="caution">
    <text evidence="3">The sequence shown here is derived from an EMBL/GenBank/DDBJ whole genome shotgun (WGS) entry which is preliminary data.</text>
</comment>
<accession>A0AAP0LI90</accession>
<keyword evidence="2" id="KW-0732">Signal</keyword>
<gene>
    <name evidence="3" type="ORF">WN944_027833</name>
</gene>
<organism evidence="3 4">
    <name type="scientific">Citrus x changshan-huyou</name>
    <dbReference type="NCBI Taxonomy" id="2935761"/>
    <lineage>
        <taxon>Eukaryota</taxon>
        <taxon>Viridiplantae</taxon>
        <taxon>Streptophyta</taxon>
        <taxon>Embryophyta</taxon>
        <taxon>Tracheophyta</taxon>
        <taxon>Spermatophyta</taxon>
        <taxon>Magnoliopsida</taxon>
        <taxon>eudicotyledons</taxon>
        <taxon>Gunneridae</taxon>
        <taxon>Pentapetalae</taxon>
        <taxon>rosids</taxon>
        <taxon>malvids</taxon>
        <taxon>Sapindales</taxon>
        <taxon>Rutaceae</taxon>
        <taxon>Aurantioideae</taxon>
        <taxon>Citrus</taxon>
    </lineage>
</organism>
<evidence type="ECO:0000256" key="1">
    <source>
        <dbReference type="SAM" id="MobiDB-lite"/>
    </source>
</evidence>
<dbReference type="AlphaFoldDB" id="A0AAP0LI90"/>
<reference evidence="3 4" key="1">
    <citation type="submission" date="2024-05" db="EMBL/GenBank/DDBJ databases">
        <title>Haplotype-resolved chromosome-level genome assembly of Huyou (Citrus changshanensis).</title>
        <authorList>
            <person name="Miao C."/>
            <person name="Chen W."/>
            <person name="Wu Y."/>
            <person name="Wang L."/>
            <person name="Zhao S."/>
            <person name="Grierson D."/>
            <person name="Xu C."/>
            <person name="Chen K."/>
        </authorList>
    </citation>
    <scope>NUCLEOTIDE SEQUENCE [LARGE SCALE GENOMIC DNA]</scope>
    <source>
        <strain evidence="3">01-14</strain>
        <tissue evidence="3">Leaf</tissue>
    </source>
</reference>
<feature type="region of interest" description="Disordered" evidence="1">
    <location>
        <begin position="120"/>
        <end position="141"/>
    </location>
</feature>